<keyword evidence="10" id="KW-0808">Transferase</keyword>
<dbReference type="Gene3D" id="3.40.50.180">
    <property type="entry name" value="Methylesterase CheB, C-terminal domain"/>
    <property type="match status" value="1"/>
</dbReference>
<dbReference type="GO" id="GO:0008984">
    <property type="term" value="F:protein-glutamate methylesterase activity"/>
    <property type="evidence" value="ECO:0007669"/>
    <property type="project" value="UniProtKB-UniRule"/>
</dbReference>
<comment type="similarity">
    <text evidence="5">Belongs to the CheB family.</text>
</comment>
<dbReference type="PANTHER" id="PTHR42872:SF6">
    <property type="entry name" value="PROTEIN-GLUTAMATE METHYLESTERASE_PROTEIN-GLUTAMINE GLUTAMINASE"/>
    <property type="match status" value="1"/>
</dbReference>
<comment type="catalytic activity">
    <reaction evidence="5">
        <text>L-glutaminyl-[protein] + H2O = L-glutamyl-[protein] + NH4(+)</text>
        <dbReference type="Rhea" id="RHEA:16441"/>
        <dbReference type="Rhea" id="RHEA-COMP:10207"/>
        <dbReference type="Rhea" id="RHEA-COMP:10208"/>
        <dbReference type="ChEBI" id="CHEBI:15377"/>
        <dbReference type="ChEBI" id="CHEBI:28938"/>
        <dbReference type="ChEBI" id="CHEBI:29973"/>
        <dbReference type="ChEBI" id="CHEBI:30011"/>
        <dbReference type="EC" id="3.5.1.44"/>
    </reaction>
</comment>
<evidence type="ECO:0000256" key="6">
    <source>
        <dbReference type="PROSITE-ProRule" id="PRU00050"/>
    </source>
</evidence>
<gene>
    <name evidence="5 10" type="primary">cheB</name>
    <name evidence="10" type="ORF">NAG76_01620</name>
</gene>
<dbReference type="CDD" id="cd17541">
    <property type="entry name" value="REC_CheB-like"/>
    <property type="match status" value="1"/>
</dbReference>
<dbReference type="GO" id="GO:0006935">
    <property type="term" value="P:chemotaxis"/>
    <property type="evidence" value="ECO:0007669"/>
    <property type="project" value="UniProtKB-UniRule"/>
</dbReference>
<keyword evidence="2 5" id="KW-0145">Chemotaxis</keyword>
<accession>A0A9J6ZGX8</accession>
<dbReference type="PANTHER" id="PTHR42872">
    <property type="entry name" value="PROTEIN-GLUTAMATE METHYLESTERASE/PROTEIN-GLUTAMINE GLUTAMINASE"/>
    <property type="match status" value="1"/>
</dbReference>
<dbReference type="HAMAP" id="MF_00099">
    <property type="entry name" value="CheB_chemtxs"/>
    <property type="match status" value="1"/>
</dbReference>
<dbReference type="PROSITE" id="PS50110">
    <property type="entry name" value="RESPONSE_REGULATORY"/>
    <property type="match status" value="1"/>
</dbReference>
<dbReference type="CDD" id="cd16432">
    <property type="entry name" value="CheB_Rec"/>
    <property type="match status" value="1"/>
</dbReference>
<evidence type="ECO:0000256" key="5">
    <source>
        <dbReference type="HAMAP-Rule" id="MF_00099"/>
    </source>
</evidence>
<dbReference type="SMART" id="SM00448">
    <property type="entry name" value="REC"/>
    <property type="match status" value="1"/>
</dbReference>
<dbReference type="PROSITE" id="PS50122">
    <property type="entry name" value="CHEB"/>
    <property type="match status" value="1"/>
</dbReference>
<dbReference type="GO" id="GO:0008168">
    <property type="term" value="F:methyltransferase activity"/>
    <property type="evidence" value="ECO:0007669"/>
    <property type="project" value="UniProtKB-KW"/>
</dbReference>
<comment type="function">
    <text evidence="5">Involved in chemotaxis. Part of a chemotaxis signal transduction system that modulates chemotaxis in response to various stimuli. Catalyzes the demethylation of specific methylglutamate residues introduced into the chemoreceptors (methyl-accepting chemotaxis proteins or MCP) by CheR. Also mediates the irreversible deamidation of specific glutamine residues to glutamic acid.</text>
</comment>
<dbReference type="NCBIfam" id="NF001965">
    <property type="entry name" value="PRK00742.1"/>
    <property type="match status" value="1"/>
</dbReference>
<sequence>MTTPIRLLIVDDSIVFREALARGLSHEPLIHILPTASDPFDAIGKIKQYKPNVIVSDIEMPGMNGIEFIKNHVRPLKIPTITLSALHDLKDLSLRAGASAFLTKPRSNTDSEVTKFIKDLLMLVINLGRVQHPYNIVHNQGSSAGDTKRKLIVIGASTGGTEAIHHVLSNLPSNCPPILIVQHIPQGFSRMFAERLNDASPMQVKEAVHGDLLRPGLALVAPGDKHMRLKEHHQQFFVDCRLGEKVNGHAPSVDVLFHSVAITMGSHAIGIILTGMGRDGAEGLLEMRIAGAKTLAQDEASSIVYGMPKAAFEIGAAEKQVPLSRIAQEILLSL</sequence>
<dbReference type="EMBL" id="CP097899">
    <property type="protein sequence ID" value="URN94985.1"/>
    <property type="molecule type" value="Genomic_DNA"/>
</dbReference>
<feature type="domain" description="CheB-type methylesterase" evidence="9">
    <location>
        <begin position="145"/>
        <end position="334"/>
    </location>
</feature>
<reference evidence="10" key="1">
    <citation type="submission" date="2022-05" db="EMBL/GenBank/DDBJ databases">
        <title>Novel bacterial taxa in a minimal lignocellulolytic consortium and its capacity to transform plastics disclosed by genome-resolved metagenomics.</title>
        <authorList>
            <person name="Rodriguez C.A.D."/>
            <person name="Diaz-Garcia L."/>
            <person name="Herrera K."/>
            <person name="Tarazona N.A."/>
            <person name="Sproer C."/>
            <person name="Overmann J."/>
            <person name="Jimenez D.J."/>
        </authorList>
    </citation>
    <scope>NUCLEOTIDE SEQUENCE</scope>
    <source>
        <strain evidence="10">MAG5</strain>
    </source>
</reference>
<keyword evidence="10" id="KW-0489">Methyltransferase</keyword>
<dbReference type="KEGG" id="plig:NAG76_01620"/>
<dbReference type="InterPro" id="IPR011006">
    <property type="entry name" value="CheY-like_superfamily"/>
</dbReference>
<dbReference type="InterPro" id="IPR001789">
    <property type="entry name" value="Sig_transdc_resp-reg_receiver"/>
</dbReference>
<evidence type="ECO:0000256" key="2">
    <source>
        <dbReference type="ARBA" id="ARBA00022500"/>
    </source>
</evidence>
<evidence type="ECO:0000313" key="11">
    <source>
        <dbReference type="Proteomes" id="UP001056756"/>
    </source>
</evidence>
<comment type="domain">
    <text evidence="5">Contains a C-terminal catalytic domain, and an N-terminal region which modulates catalytic activity.</text>
</comment>
<name>A0A9J6ZGX8_9BACL</name>
<dbReference type="Proteomes" id="UP001056756">
    <property type="component" value="Chromosome"/>
</dbReference>
<dbReference type="EC" id="3.5.1.44" evidence="5"/>
<keyword evidence="3 5" id="KW-0378">Hydrolase</keyword>
<dbReference type="AlphaFoldDB" id="A0A9J6ZGX8"/>
<feature type="active site" evidence="5 6">
    <location>
        <position position="157"/>
    </location>
</feature>
<dbReference type="SUPFAM" id="SSF52738">
    <property type="entry name" value="Methylesterase CheB, C-terminal domain"/>
    <property type="match status" value="1"/>
</dbReference>
<keyword evidence="1 5" id="KW-0963">Cytoplasm</keyword>
<proteinExistence type="inferred from homology"/>
<dbReference type="Gene3D" id="3.40.50.2300">
    <property type="match status" value="1"/>
</dbReference>
<dbReference type="InterPro" id="IPR008248">
    <property type="entry name" value="CheB-like"/>
</dbReference>
<feature type="modified residue" description="4-aspartylphosphate" evidence="5 7">
    <location>
        <position position="57"/>
    </location>
</feature>
<dbReference type="PIRSF" id="PIRSF000876">
    <property type="entry name" value="RR_chemtxs_CheB"/>
    <property type="match status" value="1"/>
</dbReference>
<dbReference type="InterPro" id="IPR000673">
    <property type="entry name" value="Sig_transdc_resp-reg_Me-estase"/>
</dbReference>
<keyword evidence="5 7" id="KW-0597">Phosphoprotein</keyword>
<evidence type="ECO:0000256" key="4">
    <source>
        <dbReference type="ARBA" id="ARBA00048267"/>
    </source>
</evidence>
<evidence type="ECO:0000259" key="8">
    <source>
        <dbReference type="PROSITE" id="PS50110"/>
    </source>
</evidence>
<feature type="domain" description="Response regulatory" evidence="8">
    <location>
        <begin position="6"/>
        <end position="119"/>
    </location>
</feature>
<comment type="PTM">
    <text evidence="5">Phosphorylated by CheA. Phosphorylation of the N-terminal regulatory domain activates the methylesterase activity.</text>
</comment>
<comment type="catalytic activity">
    <reaction evidence="4 5">
        <text>[protein]-L-glutamate 5-O-methyl ester + H2O = L-glutamyl-[protein] + methanol + H(+)</text>
        <dbReference type="Rhea" id="RHEA:23236"/>
        <dbReference type="Rhea" id="RHEA-COMP:10208"/>
        <dbReference type="Rhea" id="RHEA-COMP:10311"/>
        <dbReference type="ChEBI" id="CHEBI:15377"/>
        <dbReference type="ChEBI" id="CHEBI:15378"/>
        <dbReference type="ChEBI" id="CHEBI:17790"/>
        <dbReference type="ChEBI" id="CHEBI:29973"/>
        <dbReference type="ChEBI" id="CHEBI:82795"/>
        <dbReference type="EC" id="3.1.1.61"/>
    </reaction>
</comment>
<dbReference type="Pfam" id="PF01339">
    <property type="entry name" value="CheB_methylest"/>
    <property type="match status" value="1"/>
</dbReference>
<evidence type="ECO:0000259" key="9">
    <source>
        <dbReference type="PROSITE" id="PS50122"/>
    </source>
</evidence>
<evidence type="ECO:0000256" key="1">
    <source>
        <dbReference type="ARBA" id="ARBA00022490"/>
    </source>
</evidence>
<dbReference type="InterPro" id="IPR035909">
    <property type="entry name" value="CheB_C"/>
</dbReference>
<dbReference type="GO" id="GO:0032259">
    <property type="term" value="P:methylation"/>
    <property type="evidence" value="ECO:0007669"/>
    <property type="project" value="UniProtKB-KW"/>
</dbReference>
<evidence type="ECO:0000256" key="3">
    <source>
        <dbReference type="ARBA" id="ARBA00022801"/>
    </source>
</evidence>
<feature type="active site" evidence="5 6">
    <location>
        <position position="279"/>
    </location>
</feature>
<organism evidence="10 11">
    <name type="scientific">Candidatus Pristimantibacillus lignocellulolyticus</name>
    <dbReference type="NCBI Taxonomy" id="2994561"/>
    <lineage>
        <taxon>Bacteria</taxon>
        <taxon>Bacillati</taxon>
        <taxon>Bacillota</taxon>
        <taxon>Bacilli</taxon>
        <taxon>Bacillales</taxon>
        <taxon>Paenibacillaceae</taxon>
        <taxon>Candidatus Pristimantibacillus</taxon>
    </lineage>
</organism>
<evidence type="ECO:0000256" key="7">
    <source>
        <dbReference type="PROSITE-ProRule" id="PRU00169"/>
    </source>
</evidence>
<dbReference type="EC" id="3.1.1.61" evidence="5"/>
<dbReference type="GO" id="GO:0005737">
    <property type="term" value="C:cytoplasm"/>
    <property type="evidence" value="ECO:0007669"/>
    <property type="project" value="UniProtKB-SubCell"/>
</dbReference>
<comment type="subcellular location">
    <subcellularLocation>
        <location evidence="5">Cytoplasm</location>
    </subcellularLocation>
</comment>
<evidence type="ECO:0000313" key="10">
    <source>
        <dbReference type="EMBL" id="URN94985.1"/>
    </source>
</evidence>
<dbReference type="GO" id="GO:0050568">
    <property type="term" value="F:protein-glutamine glutaminase activity"/>
    <property type="evidence" value="ECO:0007669"/>
    <property type="project" value="UniProtKB-UniRule"/>
</dbReference>
<feature type="active site" evidence="5 6">
    <location>
        <position position="183"/>
    </location>
</feature>
<dbReference type="GO" id="GO:0000156">
    <property type="term" value="F:phosphorelay response regulator activity"/>
    <property type="evidence" value="ECO:0007669"/>
    <property type="project" value="InterPro"/>
</dbReference>
<protein>
    <recommendedName>
        <fullName evidence="5">Protein-glutamate methylesterase/protein-glutamine glutaminase</fullName>
        <ecNumber evidence="5">3.1.1.61</ecNumber>
        <ecNumber evidence="5">3.5.1.44</ecNumber>
    </recommendedName>
</protein>
<dbReference type="SUPFAM" id="SSF52172">
    <property type="entry name" value="CheY-like"/>
    <property type="match status" value="1"/>
</dbReference>
<dbReference type="Pfam" id="PF00072">
    <property type="entry name" value="Response_reg"/>
    <property type="match status" value="1"/>
</dbReference>